<dbReference type="AlphaFoldDB" id="A0A6J7GP82"/>
<accession>A0A6J7GP82</accession>
<sequence length="36" mass="4122">MAIWSVEVAGFLSFSRPDRGYKKRGGEDLRPHPLFT</sequence>
<name>A0A6J7GP82_9ZZZZ</name>
<protein>
    <submittedName>
        <fullName evidence="1">Unannotated protein</fullName>
    </submittedName>
</protein>
<gene>
    <name evidence="1" type="ORF">UFOPK3494_01384</name>
</gene>
<proteinExistence type="predicted"/>
<organism evidence="1">
    <name type="scientific">freshwater metagenome</name>
    <dbReference type="NCBI Taxonomy" id="449393"/>
    <lineage>
        <taxon>unclassified sequences</taxon>
        <taxon>metagenomes</taxon>
        <taxon>ecological metagenomes</taxon>
    </lineage>
</organism>
<reference evidence="1" key="1">
    <citation type="submission" date="2020-05" db="EMBL/GenBank/DDBJ databases">
        <authorList>
            <person name="Chiriac C."/>
            <person name="Salcher M."/>
            <person name="Ghai R."/>
            <person name="Kavagutti S V."/>
        </authorList>
    </citation>
    <scope>NUCLEOTIDE SEQUENCE</scope>
</reference>
<dbReference type="EMBL" id="CAFBMF010000110">
    <property type="protein sequence ID" value="CAB4908766.1"/>
    <property type="molecule type" value="Genomic_DNA"/>
</dbReference>
<evidence type="ECO:0000313" key="1">
    <source>
        <dbReference type="EMBL" id="CAB4908766.1"/>
    </source>
</evidence>